<dbReference type="EMBL" id="CM056744">
    <property type="protein sequence ID" value="KAJ8668601.1"/>
    <property type="molecule type" value="Genomic_DNA"/>
</dbReference>
<protein>
    <submittedName>
        <fullName evidence="1">Uncharacterized protein</fullName>
    </submittedName>
</protein>
<reference evidence="1" key="1">
    <citation type="submission" date="2023-04" db="EMBL/GenBank/DDBJ databases">
        <title>A chromosome-level genome assembly of the parasitoid wasp Eretmocerus hayati.</title>
        <authorList>
            <person name="Zhong Y."/>
            <person name="Liu S."/>
            <person name="Liu Y."/>
        </authorList>
    </citation>
    <scope>NUCLEOTIDE SEQUENCE</scope>
    <source>
        <strain evidence="1">ZJU_SS_LIU_2023</strain>
    </source>
</reference>
<proteinExistence type="predicted"/>
<dbReference type="Proteomes" id="UP001239111">
    <property type="component" value="Chromosome 4"/>
</dbReference>
<organism evidence="1 2">
    <name type="scientific">Eretmocerus hayati</name>
    <dbReference type="NCBI Taxonomy" id="131215"/>
    <lineage>
        <taxon>Eukaryota</taxon>
        <taxon>Metazoa</taxon>
        <taxon>Ecdysozoa</taxon>
        <taxon>Arthropoda</taxon>
        <taxon>Hexapoda</taxon>
        <taxon>Insecta</taxon>
        <taxon>Pterygota</taxon>
        <taxon>Neoptera</taxon>
        <taxon>Endopterygota</taxon>
        <taxon>Hymenoptera</taxon>
        <taxon>Apocrita</taxon>
        <taxon>Proctotrupomorpha</taxon>
        <taxon>Chalcidoidea</taxon>
        <taxon>Aphelinidae</taxon>
        <taxon>Aphelininae</taxon>
        <taxon>Eretmocerus</taxon>
    </lineage>
</organism>
<evidence type="ECO:0000313" key="1">
    <source>
        <dbReference type="EMBL" id="KAJ8668601.1"/>
    </source>
</evidence>
<accession>A0ACC2NC01</accession>
<keyword evidence="2" id="KW-1185">Reference proteome</keyword>
<name>A0ACC2NC01_9HYME</name>
<gene>
    <name evidence="1" type="ORF">QAD02_010264</name>
</gene>
<evidence type="ECO:0000313" key="2">
    <source>
        <dbReference type="Proteomes" id="UP001239111"/>
    </source>
</evidence>
<comment type="caution">
    <text evidence="1">The sequence shown here is derived from an EMBL/GenBank/DDBJ whole genome shotgun (WGS) entry which is preliminary data.</text>
</comment>
<sequence length="801" mass="89713">MPAVSSGGDDEKMEKIKGYHVMDLLGKGGFACVYRAKCKRTGMEVAIKMIDKKNMNEREMVDRVKQEVSIHSRLKHPSILELYDFFEDHLYVYLVLELCHNGELQRYMKERGLKTLSEPEAGRIIQQVVEGLLYLQSHRILHRDLSLSNLLLTHDLQVKISDFGLATQLTDVYEKHFTLCGTPNFISPEVATRSSQGLEVDVWSLGCMLYTLLVGKPPFDTNEVKSTLTRVVMGNYAMPDNLSENAKDLIDKLLRKNPKERIKLREILEHDFITTIEKPRSADRFRFSRLSGDNLDSGLGRTLSSCGRQRTRTRSEERIMNTPILYNGFGTAISARSEPLMEPSPSSVHNSHHKRYSACQQNREEPVLAGIPPPPPPRGSQVFLQGEPSLFAGGGGSFSGSRHQRSQEGHHELTAATTPNVESRIEPISKNDTAPDESTEEINSKKLEVPPLNTTRLQPTRHRTKSAILTILSNGEVCVEFIKKKNDKERISEVFRISNDGLRVILYKPTEALQPGNQPPDLPARGADSIYSYESLPIKHHKKYQYAARFIGLVRAKTPKITYYTNLAKSLFMENGPRPDCETHFYDGIKVLFVEGVVKITEKSGQTYMEGEIPKELQEYYDHYQECYKLCLLLDSSLASLESATGRSIFPAIYGRKPSPLKDMTPPLQGKENISGTTTSPPVMPSFDATCSMVSSMINSRSRKTNSSRISQSKGVRVNIPGIGTAHQTPSGDIRVEYADGSVLTMTPNGGILYRSPSGNVLPFNKDQNQSAGLPSVVKEKLHHLPNIVKLLVQRASKNIR</sequence>